<name>A0A1C7MZ55_9FUNG</name>
<keyword evidence="2" id="KW-1185">Reference proteome</keyword>
<evidence type="ECO:0000313" key="1">
    <source>
        <dbReference type="EMBL" id="OBZ82185.1"/>
    </source>
</evidence>
<dbReference type="AlphaFoldDB" id="A0A1C7MZ55"/>
<organism evidence="1 2">
    <name type="scientific">Choanephora cucurbitarum</name>
    <dbReference type="NCBI Taxonomy" id="101091"/>
    <lineage>
        <taxon>Eukaryota</taxon>
        <taxon>Fungi</taxon>
        <taxon>Fungi incertae sedis</taxon>
        <taxon>Mucoromycota</taxon>
        <taxon>Mucoromycotina</taxon>
        <taxon>Mucoromycetes</taxon>
        <taxon>Mucorales</taxon>
        <taxon>Mucorineae</taxon>
        <taxon>Choanephoraceae</taxon>
        <taxon>Choanephoroideae</taxon>
        <taxon>Choanephora</taxon>
    </lineage>
</organism>
<evidence type="ECO:0000313" key="2">
    <source>
        <dbReference type="Proteomes" id="UP000093000"/>
    </source>
</evidence>
<dbReference type="InParanoid" id="A0A1C7MZ55"/>
<accession>A0A1C7MZ55</accession>
<comment type="caution">
    <text evidence="1">The sequence shown here is derived from an EMBL/GenBank/DDBJ whole genome shotgun (WGS) entry which is preliminary data.</text>
</comment>
<dbReference type="EMBL" id="LUGH01000931">
    <property type="protein sequence ID" value="OBZ82185.1"/>
    <property type="molecule type" value="Genomic_DNA"/>
</dbReference>
<reference evidence="1 2" key="1">
    <citation type="submission" date="2016-03" db="EMBL/GenBank/DDBJ databases">
        <title>Choanephora cucurbitarum.</title>
        <authorList>
            <person name="Min B."/>
            <person name="Park H."/>
            <person name="Park J.-H."/>
            <person name="Shin H.-D."/>
            <person name="Choi I.-G."/>
        </authorList>
    </citation>
    <scope>NUCLEOTIDE SEQUENCE [LARGE SCALE GENOMIC DNA]</scope>
    <source>
        <strain evidence="1 2">KUS-F28377</strain>
    </source>
</reference>
<protein>
    <submittedName>
        <fullName evidence="1">Uncharacterized protein</fullName>
    </submittedName>
</protein>
<proteinExistence type="predicted"/>
<sequence length="62" mass="7185">MYQFENLRRQAYHMDATIRFTQEMLPQIAALSNAAFRSQPASFAKIFNCDDPDDNSKYCSSE</sequence>
<dbReference type="Proteomes" id="UP000093000">
    <property type="component" value="Unassembled WGS sequence"/>
</dbReference>
<gene>
    <name evidence="1" type="ORF">A0J61_09765</name>
</gene>